<sequence length="432" mass="48183">MRALYTLTMYLVTPVILYRLAARGLRLRGYFSRWLERFGFFPPPGFDHAIWVHAVSVGEVNAAAPLIDALRIRYANRPMVVTTVTPTGSDRVRQLWKDQVFHVYLPYDLPAAVKRFLRRIRPSIAVVMETEIWPNLYFECDRRNIPIVLANARLSEKSLRGYGPVRPLARWAAQCVEIVAAQSQGDAERFLSLGVRPQQLQIVGNLKFDMRVPAEITGQAAERRKHWGERRPVWIAASTHEGEEWPVVDAHARILRRFPDALLLVAPRHPERFKPMSQLCRGHGFNTATRSEQRMPSAHTQCFIIDTLGELVPFLACADVAFVAGSFDPIGGHNVLEPAALGVPVLVGPHTFNFTEVTDLLLDRGAALRVANAEQLAQEVQTLFADQNLRQRMGEAASSSVAGARGAVERTVHEIDAVLKRSAPLGTEAAAV</sequence>
<comment type="catalytic activity">
    <reaction evidence="10 13">
        <text>lipid IVA (E. coli) + CMP-3-deoxy-beta-D-manno-octulosonate = alpha-Kdo-(2-&gt;6)-lipid IVA (E. coli) + CMP + H(+)</text>
        <dbReference type="Rhea" id="RHEA:28066"/>
        <dbReference type="ChEBI" id="CHEBI:15378"/>
        <dbReference type="ChEBI" id="CHEBI:58603"/>
        <dbReference type="ChEBI" id="CHEBI:60364"/>
        <dbReference type="ChEBI" id="CHEBI:60377"/>
        <dbReference type="ChEBI" id="CHEBI:85987"/>
        <dbReference type="EC" id="2.4.99.12"/>
    </reaction>
</comment>
<evidence type="ECO:0000256" key="5">
    <source>
        <dbReference type="ARBA" id="ARBA00019077"/>
    </source>
</evidence>
<comment type="caution">
    <text evidence="16">The sequence shown here is derived from an EMBL/GenBank/DDBJ whole genome shotgun (WGS) entry which is preliminary data.</text>
</comment>
<dbReference type="Proteomes" id="UP000613768">
    <property type="component" value="Unassembled WGS sequence"/>
</dbReference>
<dbReference type="PANTHER" id="PTHR42755">
    <property type="entry name" value="3-DEOXY-MANNO-OCTULOSONATE CYTIDYLYLTRANSFERASE"/>
    <property type="match status" value="1"/>
</dbReference>
<evidence type="ECO:0000256" key="6">
    <source>
        <dbReference type="ARBA" id="ARBA00022519"/>
    </source>
</evidence>
<dbReference type="InterPro" id="IPR001296">
    <property type="entry name" value="Glyco_trans_1"/>
</dbReference>
<dbReference type="EMBL" id="JACYTR010000019">
    <property type="protein sequence ID" value="MBD8526240.1"/>
    <property type="molecule type" value="Genomic_DNA"/>
</dbReference>
<keyword evidence="16" id="KW-0328">Glycosyltransferase</keyword>
<feature type="domain" description="Glycosyl transferase family 1" evidence="14">
    <location>
        <begin position="309"/>
        <end position="397"/>
    </location>
</feature>
<feature type="site" description="Transition state stabilizer" evidence="12">
    <location>
        <position position="129"/>
    </location>
</feature>
<dbReference type="GO" id="GO:0043842">
    <property type="term" value="F:Kdo transferase activity"/>
    <property type="evidence" value="ECO:0007669"/>
    <property type="project" value="UniProtKB-EC"/>
</dbReference>
<keyword evidence="8" id="KW-0735">Signal-anchor</keyword>
<evidence type="ECO:0000256" key="4">
    <source>
        <dbReference type="ARBA" id="ARBA00012621"/>
    </source>
</evidence>
<dbReference type="PANTHER" id="PTHR42755:SF1">
    <property type="entry name" value="3-DEOXY-D-MANNO-OCTULOSONIC ACID TRANSFERASE, MITOCHONDRIAL-RELATED"/>
    <property type="match status" value="1"/>
</dbReference>
<dbReference type="InterPro" id="IPR007507">
    <property type="entry name" value="Glycos_transf_N"/>
</dbReference>
<evidence type="ECO:0000256" key="7">
    <source>
        <dbReference type="ARBA" id="ARBA00022679"/>
    </source>
</evidence>
<dbReference type="SUPFAM" id="SSF53756">
    <property type="entry name" value="UDP-Glycosyltransferase/glycogen phosphorylase"/>
    <property type="match status" value="1"/>
</dbReference>
<keyword evidence="13" id="KW-0448">Lipopolysaccharide biosynthesis</keyword>
<dbReference type="Pfam" id="PF00534">
    <property type="entry name" value="Glycos_transf_1"/>
    <property type="match status" value="1"/>
</dbReference>
<reference evidence="16 17" key="1">
    <citation type="submission" date="2020-09" db="EMBL/GenBank/DDBJ databases">
        <title>Pseudoxanthomonas sp. CAU 1598 isolated from sand of Yaerae Beach.</title>
        <authorList>
            <person name="Kim W."/>
        </authorList>
    </citation>
    <scope>NUCLEOTIDE SEQUENCE [LARGE SCALE GENOMIC DNA]</scope>
    <source>
        <strain evidence="16 17">CAU 1598</strain>
    </source>
</reference>
<dbReference type="GO" id="GO:0005886">
    <property type="term" value="C:plasma membrane"/>
    <property type="evidence" value="ECO:0007669"/>
    <property type="project" value="UniProtKB-SubCell"/>
</dbReference>
<dbReference type="InterPro" id="IPR039901">
    <property type="entry name" value="Kdotransferase"/>
</dbReference>
<dbReference type="Pfam" id="PF04413">
    <property type="entry name" value="Glycos_transf_N"/>
    <property type="match status" value="1"/>
</dbReference>
<comment type="function">
    <text evidence="13">Involved in lipopolysaccharide (LPS) biosynthesis. Catalyzes the transfer of 3-deoxy-D-manno-octulosonate (Kdo) residue(s) from CMP-Kdo to lipid IV(A), the tetraacyldisaccharide-1,4'-bisphosphate precursor of lipid A.</text>
</comment>
<organism evidence="16 17">
    <name type="scientific">Pseudomarimonas arenosa</name>
    <dbReference type="NCBI Taxonomy" id="2774145"/>
    <lineage>
        <taxon>Bacteria</taxon>
        <taxon>Pseudomonadati</taxon>
        <taxon>Pseudomonadota</taxon>
        <taxon>Gammaproteobacteria</taxon>
        <taxon>Lysobacterales</taxon>
        <taxon>Lysobacteraceae</taxon>
        <taxon>Pseudomarimonas</taxon>
    </lineage>
</organism>
<dbReference type="GO" id="GO:0009245">
    <property type="term" value="P:lipid A biosynthetic process"/>
    <property type="evidence" value="ECO:0007669"/>
    <property type="project" value="TreeGrafter"/>
</dbReference>
<dbReference type="NCBIfam" id="NF004388">
    <property type="entry name" value="PRK05749.1-4"/>
    <property type="match status" value="1"/>
</dbReference>
<feature type="site" description="Transition state stabilizer" evidence="12">
    <location>
        <position position="207"/>
    </location>
</feature>
<evidence type="ECO:0000256" key="11">
    <source>
        <dbReference type="PIRSR" id="PIRSR639901-1"/>
    </source>
</evidence>
<keyword evidence="8" id="KW-0812">Transmembrane</keyword>
<evidence type="ECO:0000256" key="8">
    <source>
        <dbReference type="ARBA" id="ARBA00022968"/>
    </source>
</evidence>
<comment type="subcellular location">
    <subcellularLocation>
        <location evidence="1">Cell inner membrane</location>
        <topology evidence="1">Single-pass membrane protein</topology>
        <orientation evidence="1">Cytoplasmic side</orientation>
    </subcellularLocation>
    <subcellularLocation>
        <location evidence="13">Cell membrane</location>
    </subcellularLocation>
</comment>
<dbReference type="RefSeq" id="WP_192029661.1">
    <property type="nucleotide sequence ID" value="NZ_JACYTR010000019.1"/>
</dbReference>
<dbReference type="EC" id="2.4.99.12" evidence="4 13"/>
<keyword evidence="6" id="KW-0472">Membrane</keyword>
<dbReference type="FunFam" id="3.40.50.2000:FF:000032">
    <property type="entry name" value="3-deoxy-D-manno-octulosonic acid transferase"/>
    <property type="match status" value="1"/>
</dbReference>
<feature type="domain" description="3-deoxy-D-manno-octulosonic-acid transferase N-terminal" evidence="15">
    <location>
        <begin position="33"/>
        <end position="210"/>
    </location>
</feature>
<gene>
    <name evidence="16" type="primary">waaA</name>
    <name evidence="16" type="ORF">IFO71_10880</name>
</gene>
<dbReference type="GO" id="GO:0009244">
    <property type="term" value="P:lipopolysaccharide core region biosynthetic process"/>
    <property type="evidence" value="ECO:0007669"/>
    <property type="project" value="UniProtKB-UniRule"/>
</dbReference>
<evidence type="ECO:0000256" key="1">
    <source>
        <dbReference type="ARBA" id="ARBA00004388"/>
    </source>
</evidence>
<evidence type="ECO:0000256" key="12">
    <source>
        <dbReference type="PIRSR" id="PIRSR639901-2"/>
    </source>
</evidence>
<evidence type="ECO:0000256" key="13">
    <source>
        <dbReference type="RuleBase" id="RU365103"/>
    </source>
</evidence>
<evidence type="ECO:0000259" key="14">
    <source>
        <dbReference type="Pfam" id="PF00534"/>
    </source>
</evidence>
<evidence type="ECO:0000313" key="17">
    <source>
        <dbReference type="Proteomes" id="UP000613768"/>
    </source>
</evidence>
<comment type="pathway">
    <text evidence="2 13">Bacterial outer membrane biogenesis; LPS core biosynthesis.</text>
</comment>
<proteinExistence type="inferred from homology"/>
<dbReference type="Gene3D" id="3.40.50.11720">
    <property type="entry name" value="3-Deoxy-D-manno-octulosonic-acid transferase, N-terminal domain"/>
    <property type="match status" value="1"/>
</dbReference>
<evidence type="ECO:0000256" key="2">
    <source>
        <dbReference type="ARBA" id="ARBA00004713"/>
    </source>
</evidence>
<dbReference type="FunFam" id="3.40.50.11720:FF:000001">
    <property type="entry name" value="3-deoxy-D-manno-octulosonic acid transferase"/>
    <property type="match status" value="1"/>
</dbReference>
<accession>A0AAW3ZMU9</accession>
<evidence type="ECO:0000256" key="3">
    <source>
        <dbReference type="ARBA" id="ARBA00006380"/>
    </source>
</evidence>
<keyword evidence="7 13" id="KW-0808">Transferase</keyword>
<dbReference type="InterPro" id="IPR038107">
    <property type="entry name" value="Glycos_transf_N_sf"/>
</dbReference>
<evidence type="ECO:0000256" key="10">
    <source>
        <dbReference type="ARBA" id="ARBA00049183"/>
    </source>
</evidence>
<evidence type="ECO:0000259" key="15">
    <source>
        <dbReference type="Pfam" id="PF04413"/>
    </source>
</evidence>
<feature type="active site" description="Proton acceptor" evidence="11">
    <location>
        <position position="59"/>
    </location>
</feature>
<dbReference type="AlphaFoldDB" id="A0AAW3ZMU9"/>
<protein>
    <recommendedName>
        <fullName evidence="5 13">3-deoxy-D-manno-octulosonic acid transferase</fullName>
        <shortName evidence="13">Kdo transferase</shortName>
        <ecNumber evidence="4 13">2.4.99.12</ecNumber>
    </recommendedName>
    <alternativeName>
        <fullName evidence="9 13">Lipid IV(A) 3-deoxy-D-manno-octulosonic acid transferase</fullName>
    </alternativeName>
</protein>
<keyword evidence="13" id="KW-1003">Cell membrane</keyword>
<comment type="similarity">
    <text evidence="3">Belongs to the glycosyltransferase group 1 family. Glycosyltransferase 30 subfamily.</text>
</comment>
<evidence type="ECO:0000256" key="9">
    <source>
        <dbReference type="ARBA" id="ARBA00031445"/>
    </source>
</evidence>
<dbReference type="Gene3D" id="3.40.50.2000">
    <property type="entry name" value="Glycogen Phosphorylase B"/>
    <property type="match status" value="1"/>
</dbReference>
<keyword evidence="17" id="KW-1185">Reference proteome</keyword>
<name>A0AAW3ZMU9_9GAMM</name>
<keyword evidence="6" id="KW-0997">Cell inner membrane</keyword>
<evidence type="ECO:0000313" key="16">
    <source>
        <dbReference type="EMBL" id="MBD8526240.1"/>
    </source>
</evidence>